<dbReference type="Proteomes" id="UP001147747">
    <property type="component" value="Unassembled WGS sequence"/>
</dbReference>
<dbReference type="GeneID" id="81376771"/>
<keyword evidence="3" id="KW-1185">Reference proteome</keyword>
<accession>A0A9W9VBR6</accession>
<dbReference type="RefSeq" id="XP_056481298.1">
    <property type="nucleotide sequence ID" value="XM_056637791.1"/>
</dbReference>
<dbReference type="AlphaFoldDB" id="A0A9W9VBR6"/>
<proteinExistence type="predicted"/>
<reference evidence="2" key="2">
    <citation type="journal article" date="2023" name="IMA Fungus">
        <title>Comparative genomic study of the Penicillium genus elucidates a diverse pangenome and 15 lateral gene transfer events.</title>
        <authorList>
            <person name="Petersen C."/>
            <person name="Sorensen T."/>
            <person name="Nielsen M.R."/>
            <person name="Sondergaard T.E."/>
            <person name="Sorensen J.L."/>
            <person name="Fitzpatrick D.A."/>
            <person name="Frisvad J.C."/>
            <person name="Nielsen K.L."/>
        </authorList>
    </citation>
    <scope>NUCLEOTIDE SEQUENCE</scope>
    <source>
        <strain evidence="2">IBT 29677</strain>
    </source>
</reference>
<organism evidence="2 3">
    <name type="scientific">Penicillium cosmopolitanum</name>
    <dbReference type="NCBI Taxonomy" id="1131564"/>
    <lineage>
        <taxon>Eukaryota</taxon>
        <taxon>Fungi</taxon>
        <taxon>Dikarya</taxon>
        <taxon>Ascomycota</taxon>
        <taxon>Pezizomycotina</taxon>
        <taxon>Eurotiomycetes</taxon>
        <taxon>Eurotiomycetidae</taxon>
        <taxon>Eurotiales</taxon>
        <taxon>Aspergillaceae</taxon>
        <taxon>Penicillium</taxon>
    </lineage>
</organism>
<evidence type="ECO:0000313" key="2">
    <source>
        <dbReference type="EMBL" id="KAJ5376268.1"/>
    </source>
</evidence>
<comment type="caution">
    <text evidence="2">The sequence shown here is derived from an EMBL/GenBank/DDBJ whole genome shotgun (WGS) entry which is preliminary data.</text>
</comment>
<sequence>MARPSQFQTLTIFFTHIHNGLTSSDKPFISEESSQQDNANIDTAKSNESFSKKDRSQAFSRRHELDLSVGEKLNCTPPRPTIAFPPKCFNLVEYTDRSLEFWNKIDRDEQR</sequence>
<feature type="region of interest" description="Disordered" evidence="1">
    <location>
        <begin position="25"/>
        <end position="63"/>
    </location>
</feature>
<feature type="compositionally biased region" description="Basic and acidic residues" evidence="1">
    <location>
        <begin position="50"/>
        <end position="63"/>
    </location>
</feature>
<protein>
    <submittedName>
        <fullName evidence="2">Uncharacterized protein</fullName>
    </submittedName>
</protein>
<dbReference type="EMBL" id="JAPZBU010000012">
    <property type="protein sequence ID" value="KAJ5376268.1"/>
    <property type="molecule type" value="Genomic_DNA"/>
</dbReference>
<gene>
    <name evidence="2" type="ORF">N7509_013154</name>
</gene>
<feature type="compositionally biased region" description="Polar residues" evidence="1">
    <location>
        <begin position="25"/>
        <end position="49"/>
    </location>
</feature>
<reference evidence="2" key="1">
    <citation type="submission" date="2022-12" db="EMBL/GenBank/DDBJ databases">
        <authorList>
            <person name="Petersen C."/>
        </authorList>
    </citation>
    <scope>NUCLEOTIDE SEQUENCE</scope>
    <source>
        <strain evidence="2">IBT 29677</strain>
    </source>
</reference>
<evidence type="ECO:0000256" key="1">
    <source>
        <dbReference type="SAM" id="MobiDB-lite"/>
    </source>
</evidence>
<evidence type="ECO:0000313" key="3">
    <source>
        <dbReference type="Proteomes" id="UP001147747"/>
    </source>
</evidence>
<name>A0A9W9VBR6_9EURO</name>